<dbReference type="Gene3D" id="1.20.5.2280">
    <property type="match status" value="1"/>
</dbReference>
<dbReference type="OrthoDB" id="8371972at2"/>
<dbReference type="EMBL" id="MKIO01000038">
    <property type="protein sequence ID" value="OLP53907.1"/>
    <property type="molecule type" value="Genomic_DNA"/>
</dbReference>
<evidence type="ECO:0000313" key="1">
    <source>
        <dbReference type="EMBL" id="OLP53907.1"/>
    </source>
</evidence>
<name>A0A1Q9AG49_9HYPH</name>
<dbReference type="Proteomes" id="UP000186143">
    <property type="component" value="Unassembled WGS sequence"/>
</dbReference>
<dbReference type="AlphaFoldDB" id="A0A1Q9AG49"/>
<comment type="caution">
    <text evidence="1">The sequence shown here is derived from an EMBL/GenBank/DDBJ whole genome shotgun (WGS) entry which is preliminary data.</text>
</comment>
<proteinExistence type="predicted"/>
<dbReference type="STRING" id="1672749.BJF92_04825"/>
<organism evidence="1 2">
    <name type="scientific">Xaviernesmea rhizosphaerae</name>
    <dbReference type="NCBI Taxonomy" id="1672749"/>
    <lineage>
        <taxon>Bacteria</taxon>
        <taxon>Pseudomonadati</taxon>
        <taxon>Pseudomonadota</taxon>
        <taxon>Alphaproteobacteria</taxon>
        <taxon>Hyphomicrobiales</taxon>
        <taxon>Rhizobiaceae</taxon>
        <taxon>Rhizobium/Agrobacterium group</taxon>
        <taxon>Xaviernesmea</taxon>
    </lineage>
</organism>
<reference evidence="1 2" key="1">
    <citation type="submission" date="2016-09" db="EMBL/GenBank/DDBJ databases">
        <title>Rhizobium sp. nov., a novel species isolated from the rice rhizosphere.</title>
        <authorList>
            <person name="Zhao J."/>
            <person name="Zhang X."/>
        </authorList>
    </citation>
    <scope>NUCLEOTIDE SEQUENCE [LARGE SCALE GENOMIC DNA]</scope>
    <source>
        <strain evidence="1 2">MH17</strain>
    </source>
</reference>
<accession>A0A1Q9AG49</accession>
<gene>
    <name evidence="1" type="ORF">BJF92_04825</name>
</gene>
<evidence type="ECO:0000313" key="2">
    <source>
        <dbReference type="Proteomes" id="UP000186143"/>
    </source>
</evidence>
<protein>
    <submittedName>
        <fullName evidence="1">Uncharacterized protein</fullName>
    </submittedName>
</protein>
<sequence>MANVTNELMYELLKRMNQRFDRVDQAVGELKNEMQSMRGTLISIHQDIHNIYGILGRHESRLDRIENHLELRELAEAQARFEPHP</sequence>
<dbReference type="RefSeq" id="WP_075636149.1">
    <property type="nucleotide sequence ID" value="NZ_MKIO01000038.1"/>
</dbReference>